<dbReference type="PRINTS" id="PR00922">
    <property type="entry name" value="DADACBPTASE3"/>
</dbReference>
<name>A0A926F274_9BACT</name>
<comment type="similarity">
    <text evidence="1">Belongs to the peptidase S13 family.</text>
</comment>
<protein>
    <submittedName>
        <fullName evidence="4">D-alanyl-D-alanine carboxypeptidase/D-alanyl-D-alanine-endopeptidase</fullName>
        <ecNumber evidence="4">3.4.16.4</ecNumber>
    </submittedName>
</protein>
<dbReference type="GO" id="GO:0006508">
    <property type="term" value="P:proteolysis"/>
    <property type="evidence" value="ECO:0007669"/>
    <property type="project" value="InterPro"/>
</dbReference>
<dbReference type="InterPro" id="IPR012338">
    <property type="entry name" value="Beta-lactam/transpept-like"/>
</dbReference>
<accession>A0A926F274</accession>
<evidence type="ECO:0000313" key="5">
    <source>
        <dbReference type="Proteomes" id="UP000651085"/>
    </source>
</evidence>
<dbReference type="AlphaFoldDB" id="A0A926F274"/>
<reference evidence="4" key="1">
    <citation type="submission" date="2020-08" db="EMBL/GenBank/DDBJ databases">
        <title>Genome public.</title>
        <authorList>
            <person name="Liu C."/>
            <person name="Sun Q."/>
        </authorList>
    </citation>
    <scope>NUCLEOTIDE SEQUENCE</scope>
    <source>
        <strain evidence="4">N12</strain>
    </source>
</reference>
<sequence>MRRILLLLILSVSFSLLWAQADVSSKIDYLIKGLPAGSEVGISVFDLTAKKPVYTYRDTKLCRPASTMKLLTTITALSRPDADEPFRTEVWYKGIIEQDTLRGDLYVIGGFDPEFDDQSLDTLVDKVITYPFSAIDGRVYGDISMKDSLYWGHGWAWDDTPAAYQPYLSPLMYHKGMVTVTVTPSVERGEAASVVCDPASSYYTLTNTTRTRTPSAGKFELTRGWLENKNNLMVSGNVENRHSSDINVFSSQDFFMHVFSERLKDRGMEIPFGYAFAAFTPDSLSTCMVRYERPVQEVVNQTMKESDNLSAEALLCRLGAQATGKKHISAKDGIAEINKLIRQLGHQPADYKIVDGCGLSNYDYLSPALLVDFLKFAYSRTDVFRKLYKSLPVAGIDGTLKYRMKQTKAYKNVHAKTGSYTAINALAGYLKASNGHDIAFVIMNQNVLSAAKARDFQDKVCGVLCEF</sequence>
<keyword evidence="2 4" id="KW-0378">Hydrolase</keyword>
<dbReference type="RefSeq" id="WP_262433920.1">
    <property type="nucleotide sequence ID" value="NZ_JACRTF010000001.1"/>
</dbReference>
<dbReference type="InterPro" id="IPR000667">
    <property type="entry name" value="Peptidase_S13"/>
</dbReference>
<dbReference type="GO" id="GO:0000270">
    <property type="term" value="P:peptidoglycan metabolic process"/>
    <property type="evidence" value="ECO:0007669"/>
    <property type="project" value="TreeGrafter"/>
</dbReference>
<dbReference type="PANTHER" id="PTHR30023:SF0">
    <property type="entry name" value="PENICILLIN-SENSITIVE CARBOXYPEPTIDASE A"/>
    <property type="match status" value="1"/>
</dbReference>
<dbReference type="NCBIfam" id="TIGR00666">
    <property type="entry name" value="PBP4"/>
    <property type="match status" value="1"/>
</dbReference>
<keyword evidence="4" id="KW-0645">Protease</keyword>
<proteinExistence type="inferred from homology"/>
<organism evidence="4 5">
    <name type="scientific">Jilunia laotingensis</name>
    <dbReference type="NCBI Taxonomy" id="2763675"/>
    <lineage>
        <taxon>Bacteria</taxon>
        <taxon>Pseudomonadati</taxon>
        <taxon>Bacteroidota</taxon>
        <taxon>Bacteroidia</taxon>
        <taxon>Bacteroidales</taxon>
        <taxon>Bacteroidaceae</taxon>
        <taxon>Jilunia</taxon>
    </lineage>
</organism>
<evidence type="ECO:0000313" key="4">
    <source>
        <dbReference type="EMBL" id="MBC8592748.1"/>
    </source>
</evidence>
<evidence type="ECO:0000256" key="1">
    <source>
        <dbReference type="ARBA" id="ARBA00006096"/>
    </source>
</evidence>
<keyword evidence="5" id="KW-1185">Reference proteome</keyword>
<keyword evidence="3" id="KW-0732">Signal</keyword>
<dbReference type="EMBL" id="JACRTF010000001">
    <property type="protein sequence ID" value="MBC8592748.1"/>
    <property type="molecule type" value="Genomic_DNA"/>
</dbReference>
<comment type="caution">
    <text evidence="4">The sequence shown here is derived from an EMBL/GenBank/DDBJ whole genome shotgun (WGS) entry which is preliminary data.</text>
</comment>
<evidence type="ECO:0000256" key="2">
    <source>
        <dbReference type="ARBA" id="ARBA00022801"/>
    </source>
</evidence>
<dbReference type="Proteomes" id="UP000651085">
    <property type="component" value="Unassembled WGS sequence"/>
</dbReference>
<keyword evidence="4" id="KW-0121">Carboxypeptidase</keyword>
<dbReference type="Pfam" id="PF02113">
    <property type="entry name" value="Peptidase_S13"/>
    <property type="match status" value="1"/>
</dbReference>
<dbReference type="SUPFAM" id="SSF56601">
    <property type="entry name" value="beta-lactamase/transpeptidase-like"/>
    <property type="match status" value="1"/>
</dbReference>
<feature type="chain" id="PRO_5037876624" evidence="3">
    <location>
        <begin position="22"/>
        <end position="467"/>
    </location>
</feature>
<dbReference type="Gene3D" id="3.40.710.10">
    <property type="entry name" value="DD-peptidase/beta-lactamase superfamily"/>
    <property type="match status" value="2"/>
</dbReference>
<dbReference type="Gene3D" id="3.50.80.20">
    <property type="entry name" value="D-Ala-D-Ala carboxypeptidase C, peptidase S13"/>
    <property type="match status" value="1"/>
</dbReference>
<evidence type="ECO:0000256" key="3">
    <source>
        <dbReference type="SAM" id="SignalP"/>
    </source>
</evidence>
<dbReference type="EC" id="3.4.16.4" evidence="4"/>
<dbReference type="GO" id="GO:0009002">
    <property type="term" value="F:serine-type D-Ala-D-Ala carboxypeptidase activity"/>
    <property type="evidence" value="ECO:0007669"/>
    <property type="project" value="UniProtKB-EC"/>
</dbReference>
<gene>
    <name evidence="4" type="primary">dacB</name>
    <name evidence="4" type="ORF">H8744_05685</name>
</gene>
<dbReference type="PANTHER" id="PTHR30023">
    <property type="entry name" value="D-ALANYL-D-ALANINE CARBOXYPEPTIDASE"/>
    <property type="match status" value="1"/>
</dbReference>
<feature type="signal peptide" evidence="3">
    <location>
        <begin position="1"/>
        <end position="21"/>
    </location>
</feature>